<feature type="chain" id="PRO_5045603254" evidence="2">
    <location>
        <begin position="42"/>
        <end position="164"/>
    </location>
</feature>
<dbReference type="Proteomes" id="UP001205612">
    <property type="component" value="Unassembled WGS sequence"/>
</dbReference>
<evidence type="ECO:0000313" key="4">
    <source>
        <dbReference type="Proteomes" id="UP001205612"/>
    </source>
</evidence>
<evidence type="ECO:0000256" key="2">
    <source>
        <dbReference type="SAM" id="SignalP"/>
    </source>
</evidence>
<sequence>MNPYTSPPPRPPDTRPLRRRKRVWAAAVALFAAGAIGGTQSAEDQASAAPAPRPAVTTTVTATATATATETASPEPAPTVTKTRTVKKPGPTVTVTKAASGTVRSSGTGTGSATGTCSIVSSSGNCYRAGQFCRNSDHGSLTTTASGARIRCSYSASAWRWSYA</sequence>
<feature type="signal peptide" evidence="2">
    <location>
        <begin position="1"/>
        <end position="41"/>
    </location>
</feature>
<name>A0ABT2B434_9ACTN</name>
<organism evidence="3 4">
    <name type="scientific">Streptomyces pyxinicus</name>
    <dbReference type="NCBI Taxonomy" id="2970331"/>
    <lineage>
        <taxon>Bacteria</taxon>
        <taxon>Bacillati</taxon>
        <taxon>Actinomycetota</taxon>
        <taxon>Actinomycetes</taxon>
        <taxon>Kitasatosporales</taxon>
        <taxon>Streptomycetaceae</taxon>
        <taxon>Streptomyces</taxon>
    </lineage>
</organism>
<dbReference type="EMBL" id="JANUGP010000013">
    <property type="protein sequence ID" value="MCS0603280.1"/>
    <property type="molecule type" value="Genomic_DNA"/>
</dbReference>
<evidence type="ECO:0000256" key="1">
    <source>
        <dbReference type="SAM" id="MobiDB-lite"/>
    </source>
</evidence>
<comment type="caution">
    <text evidence="3">The sequence shown here is derived from an EMBL/GenBank/DDBJ whole genome shotgun (WGS) entry which is preliminary data.</text>
</comment>
<evidence type="ECO:0000313" key="3">
    <source>
        <dbReference type="EMBL" id="MCS0603280.1"/>
    </source>
</evidence>
<keyword evidence="4" id="KW-1185">Reference proteome</keyword>
<keyword evidence="2" id="KW-0732">Signal</keyword>
<reference evidence="3 4" key="1">
    <citation type="submission" date="2022-08" db="EMBL/GenBank/DDBJ databases">
        <authorList>
            <person name="Somphong A."/>
            <person name="Phongsopitanun W."/>
        </authorList>
    </citation>
    <scope>NUCLEOTIDE SEQUENCE [LARGE SCALE GENOMIC DNA]</scope>
    <source>
        <strain evidence="3 4">LP11</strain>
    </source>
</reference>
<gene>
    <name evidence="3" type="ORF">NX794_18975</name>
</gene>
<feature type="compositionally biased region" description="Low complexity" evidence="1">
    <location>
        <begin position="46"/>
        <end position="114"/>
    </location>
</feature>
<accession>A0ABT2B434</accession>
<proteinExistence type="predicted"/>
<protein>
    <submittedName>
        <fullName evidence="3">Uncharacterized protein</fullName>
    </submittedName>
</protein>
<dbReference type="RefSeq" id="WP_258779759.1">
    <property type="nucleotide sequence ID" value="NZ_JANUGP010000013.1"/>
</dbReference>
<feature type="region of interest" description="Disordered" evidence="1">
    <location>
        <begin position="38"/>
        <end position="114"/>
    </location>
</feature>